<accession>A0A1S2N1M2</accession>
<proteinExistence type="predicted"/>
<dbReference type="AlphaFoldDB" id="A0A1S2N1M2"/>
<name>A0A1S2N1M2_9MICC</name>
<feature type="region of interest" description="Disordered" evidence="1">
    <location>
        <begin position="67"/>
        <end position="100"/>
    </location>
</feature>
<dbReference type="EMBL" id="MODZ01000003">
    <property type="protein sequence ID" value="OIJ36371.1"/>
    <property type="molecule type" value="Genomic_DNA"/>
</dbReference>
<gene>
    <name evidence="2" type="ORF">BK826_02775</name>
</gene>
<sequence length="200" mass="20729">MAKWIQKASRMPGRRISERTAGSTPEEPGPTTGRTSVMISAPVSVGTGAGVVRISRPLPAIRSAMVAAPGPSRRNSTTSTRMTAPRAASPAKPANQPKAPTARARGATASSCPTCPASPVIWLTTGIWRGVNHSATRRTTEVKMQASPAPSRMRASTAVGTASAAASSSWAADITSIPVATTQETPKRSRHTPTGIWHTA</sequence>
<feature type="region of interest" description="Disordered" evidence="1">
    <location>
        <begin position="1"/>
        <end position="41"/>
    </location>
</feature>
<evidence type="ECO:0000256" key="1">
    <source>
        <dbReference type="SAM" id="MobiDB-lite"/>
    </source>
</evidence>
<comment type="caution">
    <text evidence="2">The sequence shown here is derived from an EMBL/GenBank/DDBJ whole genome shotgun (WGS) entry which is preliminary data.</text>
</comment>
<feature type="compositionally biased region" description="Low complexity" evidence="1">
    <location>
        <begin position="72"/>
        <end position="81"/>
    </location>
</feature>
<feature type="region of interest" description="Disordered" evidence="1">
    <location>
        <begin position="138"/>
        <end position="160"/>
    </location>
</feature>
<dbReference type="Proteomes" id="UP000179540">
    <property type="component" value="Unassembled WGS sequence"/>
</dbReference>
<feature type="region of interest" description="Disordered" evidence="1">
    <location>
        <begin position="177"/>
        <end position="200"/>
    </location>
</feature>
<feature type="compositionally biased region" description="Low complexity" evidence="1">
    <location>
        <begin position="24"/>
        <end position="33"/>
    </location>
</feature>
<evidence type="ECO:0000313" key="3">
    <source>
        <dbReference type="Proteomes" id="UP000179540"/>
    </source>
</evidence>
<protein>
    <submittedName>
        <fullName evidence="2">Uncharacterized protein</fullName>
    </submittedName>
</protein>
<evidence type="ECO:0000313" key="2">
    <source>
        <dbReference type="EMBL" id="OIJ36371.1"/>
    </source>
</evidence>
<reference evidence="2 3" key="1">
    <citation type="submission" date="2016-10" db="EMBL/GenBank/DDBJ databases">
        <title>Draft genome sequence of strain LCT isolated from the Shenzhou X spacecraft of China.</title>
        <authorList>
            <person name="Huang B."/>
        </authorList>
    </citation>
    <scope>NUCLEOTIDE SEQUENCE [LARGE SCALE GENOMIC DNA]</scope>
    <source>
        <strain evidence="2 3">LCT-H5</strain>
    </source>
</reference>
<organism evidence="2 3">
    <name type="scientific">Rothia kristinae</name>
    <dbReference type="NCBI Taxonomy" id="37923"/>
    <lineage>
        <taxon>Bacteria</taxon>
        <taxon>Bacillati</taxon>
        <taxon>Actinomycetota</taxon>
        <taxon>Actinomycetes</taxon>
        <taxon>Micrococcales</taxon>
        <taxon>Micrococcaceae</taxon>
        <taxon>Rothia</taxon>
    </lineage>
</organism>